<name>A0A1D3D3T5_9EIME</name>
<reference evidence="3 4" key="1">
    <citation type="journal article" date="2016" name="BMC Genomics">
        <title>Comparative genomics reveals Cyclospora cayetanensis possesses coccidia-like metabolism and invasion components but unique surface antigens.</title>
        <authorList>
            <person name="Liu S."/>
            <person name="Wang L."/>
            <person name="Zheng H."/>
            <person name="Xu Z."/>
            <person name="Roellig D.M."/>
            <person name="Li N."/>
            <person name="Frace M.A."/>
            <person name="Tang K."/>
            <person name="Arrowood M.J."/>
            <person name="Moss D.M."/>
            <person name="Zhang L."/>
            <person name="Feng Y."/>
            <person name="Xiao L."/>
        </authorList>
    </citation>
    <scope>NUCLEOTIDE SEQUENCE [LARGE SCALE GENOMIC DNA]</scope>
    <source>
        <strain evidence="3 4">CHN_HEN01</strain>
    </source>
</reference>
<evidence type="ECO:0000256" key="2">
    <source>
        <dbReference type="SAM" id="MobiDB-lite"/>
    </source>
</evidence>
<feature type="region of interest" description="Disordered" evidence="2">
    <location>
        <begin position="92"/>
        <end position="123"/>
    </location>
</feature>
<dbReference type="GO" id="GO:0016226">
    <property type="term" value="P:iron-sulfur cluster assembly"/>
    <property type="evidence" value="ECO:0007669"/>
    <property type="project" value="TreeGrafter"/>
</dbReference>
<protein>
    <submittedName>
        <fullName evidence="3">Wd40 protein ciao1 variant</fullName>
    </submittedName>
</protein>
<accession>A0A1D3D3T5</accession>
<feature type="repeat" description="WD" evidence="1">
    <location>
        <begin position="299"/>
        <end position="333"/>
    </location>
</feature>
<dbReference type="VEuPathDB" id="ToxoDB:LOC34621164"/>
<dbReference type="Gene3D" id="2.130.10.10">
    <property type="entry name" value="YVTN repeat-like/Quinoprotein amine dehydrogenase"/>
    <property type="match status" value="1"/>
</dbReference>
<dbReference type="PANTHER" id="PTHR19920:SF0">
    <property type="entry name" value="CYTOSOLIC IRON-SULFUR PROTEIN ASSEMBLY PROTEIN CIAO1-RELATED"/>
    <property type="match status" value="1"/>
</dbReference>
<proteinExistence type="predicted"/>
<feature type="repeat" description="WD" evidence="1">
    <location>
        <begin position="199"/>
        <end position="230"/>
    </location>
</feature>
<dbReference type="VEuPathDB" id="ToxoDB:cyc_04660"/>
<dbReference type="AlphaFoldDB" id="A0A1D3D3T5"/>
<dbReference type="InterPro" id="IPR015943">
    <property type="entry name" value="WD40/YVTN_repeat-like_dom_sf"/>
</dbReference>
<organism evidence="3 4">
    <name type="scientific">Cyclospora cayetanensis</name>
    <dbReference type="NCBI Taxonomy" id="88456"/>
    <lineage>
        <taxon>Eukaryota</taxon>
        <taxon>Sar</taxon>
        <taxon>Alveolata</taxon>
        <taxon>Apicomplexa</taxon>
        <taxon>Conoidasida</taxon>
        <taxon>Coccidia</taxon>
        <taxon>Eucoccidiorida</taxon>
        <taxon>Eimeriorina</taxon>
        <taxon>Eimeriidae</taxon>
        <taxon>Cyclospora</taxon>
    </lineage>
</organism>
<dbReference type="SUPFAM" id="SSF50978">
    <property type="entry name" value="WD40 repeat-like"/>
    <property type="match status" value="1"/>
</dbReference>
<dbReference type="Proteomes" id="UP000095192">
    <property type="component" value="Unassembled WGS sequence"/>
</dbReference>
<dbReference type="InterPro" id="IPR036322">
    <property type="entry name" value="WD40_repeat_dom_sf"/>
</dbReference>
<dbReference type="PROSITE" id="PS50294">
    <property type="entry name" value="WD_REPEATS_REGION"/>
    <property type="match status" value="3"/>
</dbReference>
<keyword evidence="1" id="KW-0853">WD repeat</keyword>
<gene>
    <name evidence="3" type="ORF">cyc_04660</name>
</gene>
<feature type="compositionally biased region" description="Basic and acidic residues" evidence="2">
    <location>
        <begin position="102"/>
        <end position="122"/>
    </location>
</feature>
<dbReference type="Pfam" id="PF00400">
    <property type="entry name" value="WD40"/>
    <property type="match status" value="6"/>
</dbReference>
<dbReference type="EMBL" id="JROU02000846">
    <property type="protein sequence ID" value="OEH78116.1"/>
    <property type="molecule type" value="Genomic_DNA"/>
</dbReference>
<keyword evidence="4" id="KW-1185">Reference proteome</keyword>
<evidence type="ECO:0000313" key="3">
    <source>
        <dbReference type="EMBL" id="OEH78116.1"/>
    </source>
</evidence>
<dbReference type="PANTHER" id="PTHR19920">
    <property type="entry name" value="WD40 PROTEIN CIAO1"/>
    <property type="match status" value="1"/>
</dbReference>
<evidence type="ECO:0000256" key="1">
    <source>
        <dbReference type="PROSITE-ProRule" id="PRU00221"/>
    </source>
</evidence>
<sequence length="341" mass="37025">MEGMKRVAHLAAHSGPAWQCDFSSRGIVASCGADGLIQLWGAPNGSSSWSCLGTAGQDAHSRAIRTVAWTPDGAFLAAGSFDSTATVWQVKQRPQRQLQQEESSKDNLVETEEHDRRQDAPKSSRVHMGLLQTLVGHEHEVKGVAWNCTGSFLATCSRDKSIWIYKRSGLEDWGEHATDGPRKQHSTDDDGEFVVASVLTGHSQDVKAVRWHPRRDWLASASYDDTIAIWGVGGDDWPPSRRSAIPAVAYLGSVGQHRGVVYAVSVHPEKNIFATACGDGCIRIYALSEAGASLLHCEEKAHQSDVNSIAWSKDGGDELLLASVGDDGFLSIWLLDLPIED</sequence>
<feature type="repeat" description="WD" evidence="1">
    <location>
        <begin position="57"/>
        <end position="98"/>
    </location>
</feature>
<comment type="caution">
    <text evidence="3">The sequence shown here is derived from an EMBL/GenBank/DDBJ whole genome shotgun (WGS) entry which is preliminary data.</text>
</comment>
<dbReference type="GO" id="GO:0097361">
    <property type="term" value="C:cytosolic [4Fe-4S] assembly targeting complex"/>
    <property type="evidence" value="ECO:0007669"/>
    <property type="project" value="TreeGrafter"/>
</dbReference>
<feature type="repeat" description="WD" evidence="1">
    <location>
        <begin position="134"/>
        <end position="166"/>
    </location>
</feature>
<evidence type="ECO:0000313" key="4">
    <source>
        <dbReference type="Proteomes" id="UP000095192"/>
    </source>
</evidence>
<dbReference type="PROSITE" id="PS50082">
    <property type="entry name" value="WD_REPEATS_2"/>
    <property type="match status" value="4"/>
</dbReference>
<dbReference type="SMART" id="SM00320">
    <property type="entry name" value="WD40"/>
    <property type="match status" value="6"/>
</dbReference>
<dbReference type="InParanoid" id="A0A1D3D3T5"/>
<dbReference type="InterPro" id="IPR001680">
    <property type="entry name" value="WD40_rpt"/>
</dbReference>